<dbReference type="HOGENOM" id="CLU_3273801_0_0_9"/>
<evidence type="ECO:0000313" key="1">
    <source>
        <dbReference type="EMBL" id="AEI45111.1"/>
    </source>
</evidence>
<organism evidence="1 2">
    <name type="scientific">Paenibacillus mucilaginosus (strain KNP414)</name>
    <dbReference type="NCBI Taxonomy" id="1036673"/>
    <lineage>
        <taxon>Bacteria</taxon>
        <taxon>Bacillati</taxon>
        <taxon>Bacillota</taxon>
        <taxon>Bacilli</taxon>
        <taxon>Bacillales</taxon>
        <taxon>Paenibacillaceae</taxon>
        <taxon>Paenibacillus</taxon>
    </lineage>
</organism>
<proteinExistence type="predicted"/>
<dbReference type="AlphaFoldDB" id="F8F786"/>
<reference evidence="1 2" key="2">
    <citation type="journal article" date="2013" name="Genome Announc.">
        <title>Genome Sequence of Growth-Improving Paenibacillus mucilaginosus Strain KNP414.</title>
        <authorList>
            <person name="Lu J.J."/>
            <person name="Wang J.F."/>
            <person name="Hu X.F."/>
        </authorList>
    </citation>
    <scope>NUCLEOTIDE SEQUENCE [LARGE SCALE GENOMIC DNA]</scope>
    <source>
        <strain evidence="1 2">KNP414</strain>
    </source>
</reference>
<evidence type="ECO:0000313" key="2">
    <source>
        <dbReference type="Proteomes" id="UP000006620"/>
    </source>
</evidence>
<reference evidence="2" key="1">
    <citation type="submission" date="2011-06" db="EMBL/GenBank/DDBJ databases">
        <title>Complete genome sequence of Paenibacillus mucilaginosus KNP414.</title>
        <authorList>
            <person name="Wang J."/>
            <person name="Hu S."/>
            <person name="Hu X."/>
            <person name="Zhang B."/>
            <person name="Dong D."/>
            <person name="Zhang S."/>
            <person name="Zhao K."/>
            <person name="Wu D."/>
        </authorList>
    </citation>
    <scope>NUCLEOTIDE SEQUENCE [LARGE SCALE GENOMIC DNA]</scope>
    <source>
        <strain evidence="2">KNP414</strain>
    </source>
</reference>
<accession>F8F786</accession>
<protein>
    <submittedName>
        <fullName evidence="1">Uncharacterized protein</fullName>
    </submittedName>
</protein>
<dbReference type="KEGG" id="pms:KNP414_06590"/>
<dbReference type="Proteomes" id="UP000006620">
    <property type="component" value="Chromosome"/>
</dbReference>
<dbReference type="PATRIC" id="fig|1036673.3.peg.6142"/>
<sequence>MNPNEPYRTPVPTMVTQLVAQIHEKCQTGRDAITLKCYNMG</sequence>
<gene>
    <name evidence="1" type="ordered locus">KNP414_06590</name>
</gene>
<dbReference type="EMBL" id="CP002869">
    <property type="protein sequence ID" value="AEI45111.1"/>
    <property type="molecule type" value="Genomic_DNA"/>
</dbReference>
<name>F8F786_PAEMK</name>